<evidence type="ECO:0000313" key="11">
    <source>
        <dbReference type="Proteomes" id="UP000076798"/>
    </source>
</evidence>
<dbReference type="PANTHER" id="PTHR15081">
    <property type="entry name" value="NUCLEAR AUTOANTIGENIC SPERM PROTEIN NASP -RELATED"/>
    <property type="match status" value="1"/>
</dbReference>
<reference evidence="10 11" key="1">
    <citation type="journal article" date="2016" name="Mol. Biol. Evol.">
        <title>Comparative Genomics of Early-Diverging Mushroom-Forming Fungi Provides Insights into the Origins of Lignocellulose Decay Capabilities.</title>
        <authorList>
            <person name="Nagy L.G."/>
            <person name="Riley R."/>
            <person name="Tritt A."/>
            <person name="Adam C."/>
            <person name="Daum C."/>
            <person name="Floudas D."/>
            <person name="Sun H."/>
            <person name="Yadav J.S."/>
            <person name="Pangilinan J."/>
            <person name="Larsson K.H."/>
            <person name="Matsuura K."/>
            <person name="Barry K."/>
            <person name="Labutti K."/>
            <person name="Kuo R."/>
            <person name="Ohm R.A."/>
            <person name="Bhattacharya S.S."/>
            <person name="Shirouzu T."/>
            <person name="Yoshinaga Y."/>
            <person name="Martin F.M."/>
            <person name="Grigoriev I.V."/>
            <person name="Hibbett D.S."/>
        </authorList>
    </citation>
    <scope>NUCLEOTIDE SEQUENCE [LARGE SCALE GENOMIC DNA]</scope>
    <source>
        <strain evidence="10 11">HHB10207 ss-3</strain>
    </source>
</reference>
<dbReference type="AlphaFoldDB" id="A0A166CS99"/>
<protein>
    <recommendedName>
        <fullName evidence="9">Tetratricopeptide SHNi-TPR domain-containing protein</fullName>
    </recommendedName>
</protein>
<keyword evidence="3" id="KW-0677">Repeat</keyword>
<dbReference type="Gene3D" id="1.25.40.10">
    <property type="entry name" value="Tetratricopeptide repeat domain"/>
    <property type="match status" value="1"/>
</dbReference>
<dbReference type="PROSITE" id="PS50005">
    <property type="entry name" value="TPR"/>
    <property type="match status" value="1"/>
</dbReference>
<dbReference type="Pfam" id="PF10516">
    <property type="entry name" value="SHNi-TPR"/>
    <property type="match status" value="1"/>
</dbReference>
<keyword evidence="7" id="KW-0175">Coiled coil</keyword>
<dbReference type="InterPro" id="IPR051730">
    <property type="entry name" value="NASP-like"/>
</dbReference>
<comment type="subcellular location">
    <subcellularLocation>
        <location evidence="1">Nucleus</location>
    </subcellularLocation>
</comment>
<dbReference type="GO" id="GO:0042393">
    <property type="term" value="F:histone binding"/>
    <property type="evidence" value="ECO:0007669"/>
    <property type="project" value="TreeGrafter"/>
</dbReference>
<feature type="compositionally biased region" description="Basic and acidic residues" evidence="8">
    <location>
        <begin position="402"/>
        <end position="412"/>
    </location>
</feature>
<evidence type="ECO:0000256" key="6">
    <source>
        <dbReference type="PROSITE-ProRule" id="PRU00339"/>
    </source>
</evidence>
<dbReference type="STRING" id="1314776.A0A166CS99"/>
<feature type="region of interest" description="Disordered" evidence="8">
    <location>
        <begin position="117"/>
        <end position="156"/>
    </location>
</feature>
<keyword evidence="5" id="KW-0539">Nucleus</keyword>
<evidence type="ECO:0000256" key="4">
    <source>
        <dbReference type="ARBA" id="ARBA00022803"/>
    </source>
</evidence>
<sequence length="412" mass="44929">MSPEDDKQAVEDLANGTSTSTLEEYIELGKRAFILRQFEEAVDQYAKALELLREKHGENSAESADTWLQYGKALLENAISQNAVLGKADDQESKEPDSLKGKSASNCKRFFFGADGEGAEGEDDAGVQLSALPDDGEDEPEDENDGDREDANSEPEDDFAVAWEALETAKLIYSRQQDEGDEIKLKLADTYIALGDVSLETENFDQAILDFTAGTKLKMDILPFSSRQIAEAHYKLGLVLDLTSGRLADAIEHMETAIASVDARLTELRNGQQGVFDQAAEPPKDSKGKGKAKRLVRDPLVRDMSSEQIASEIKDLEEMKQELELKVDEIKTAPHDKTAGTVPELVAKTLDAELNVSGRSNVEGATVNDLTSMVKKKAKTAAPSADLKRKAEDDVESANGSSDKRAKVSEEP</sequence>
<feature type="domain" description="Tetratricopeptide SHNi-TPR" evidence="9">
    <location>
        <begin position="188"/>
        <end position="224"/>
    </location>
</feature>
<feature type="region of interest" description="Disordered" evidence="8">
    <location>
        <begin position="376"/>
        <end position="412"/>
    </location>
</feature>
<evidence type="ECO:0000256" key="1">
    <source>
        <dbReference type="ARBA" id="ARBA00004123"/>
    </source>
</evidence>
<comment type="similarity">
    <text evidence="2">Belongs to the NASP family.</text>
</comment>
<gene>
    <name evidence="10" type="ORF">SISSUDRAFT_1105830</name>
</gene>
<dbReference type="GO" id="GO:0005654">
    <property type="term" value="C:nucleoplasm"/>
    <property type="evidence" value="ECO:0007669"/>
    <property type="project" value="TreeGrafter"/>
</dbReference>
<keyword evidence="11" id="KW-1185">Reference proteome</keyword>
<organism evidence="10 11">
    <name type="scientific">Sistotremastrum suecicum HHB10207 ss-3</name>
    <dbReference type="NCBI Taxonomy" id="1314776"/>
    <lineage>
        <taxon>Eukaryota</taxon>
        <taxon>Fungi</taxon>
        <taxon>Dikarya</taxon>
        <taxon>Basidiomycota</taxon>
        <taxon>Agaricomycotina</taxon>
        <taxon>Agaricomycetes</taxon>
        <taxon>Sistotremastrales</taxon>
        <taxon>Sistotremastraceae</taxon>
        <taxon>Sistotremastrum</taxon>
    </lineage>
</organism>
<dbReference type="SUPFAM" id="SSF48452">
    <property type="entry name" value="TPR-like"/>
    <property type="match status" value="1"/>
</dbReference>
<evidence type="ECO:0000259" key="9">
    <source>
        <dbReference type="Pfam" id="PF10516"/>
    </source>
</evidence>
<feature type="repeat" description="TPR" evidence="6">
    <location>
        <begin position="22"/>
        <end position="55"/>
    </location>
</feature>
<evidence type="ECO:0000256" key="7">
    <source>
        <dbReference type="SAM" id="Coils"/>
    </source>
</evidence>
<evidence type="ECO:0000256" key="5">
    <source>
        <dbReference type="ARBA" id="ARBA00023242"/>
    </source>
</evidence>
<dbReference type="GO" id="GO:0006335">
    <property type="term" value="P:DNA replication-dependent chromatin assembly"/>
    <property type="evidence" value="ECO:0007669"/>
    <property type="project" value="TreeGrafter"/>
</dbReference>
<dbReference type="InterPro" id="IPR019544">
    <property type="entry name" value="Tetratricopeptide_SHNi-TPR_dom"/>
</dbReference>
<evidence type="ECO:0000256" key="2">
    <source>
        <dbReference type="ARBA" id="ARBA00008402"/>
    </source>
</evidence>
<accession>A0A166CS99</accession>
<feature type="coiled-coil region" evidence="7">
    <location>
        <begin position="302"/>
        <end position="333"/>
    </location>
</feature>
<evidence type="ECO:0000313" key="10">
    <source>
        <dbReference type="EMBL" id="KZT37761.1"/>
    </source>
</evidence>
<evidence type="ECO:0000256" key="8">
    <source>
        <dbReference type="SAM" id="MobiDB-lite"/>
    </source>
</evidence>
<name>A0A166CS99_9AGAM</name>
<dbReference type="InterPro" id="IPR019734">
    <property type="entry name" value="TPR_rpt"/>
</dbReference>
<proteinExistence type="inferred from homology"/>
<dbReference type="PANTHER" id="PTHR15081:SF1">
    <property type="entry name" value="NUCLEAR AUTOANTIGENIC SPERM PROTEIN"/>
    <property type="match status" value="1"/>
</dbReference>
<dbReference type="EMBL" id="KV428077">
    <property type="protein sequence ID" value="KZT37761.1"/>
    <property type="molecule type" value="Genomic_DNA"/>
</dbReference>
<feature type="compositionally biased region" description="Acidic residues" evidence="8">
    <location>
        <begin position="134"/>
        <end position="156"/>
    </location>
</feature>
<dbReference type="OrthoDB" id="5587616at2759"/>
<keyword evidence="4 6" id="KW-0802">TPR repeat</keyword>
<dbReference type="GO" id="GO:0034080">
    <property type="term" value="P:CENP-A containing chromatin assembly"/>
    <property type="evidence" value="ECO:0007669"/>
    <property type="project" value="TreeGrafter"/>
</dbReference>
<evidence type="ECO:0000256" key="3">
    <source>
        <dbReference type="ARBA" id="ARBA00022737"/>
    </source>
</evidence>
<dbReference type="InterPro" id="IPR011990">
    <property type="entry name" value="TPR-like_helical_dom_sf"/>
</dbReference>
<feature type="region of interest" description="Disordered" evidence="8">
    <location>
        <begin position="274"/>
        <end position="294"/>
    </location>
</feature>
<dbReference type="Proteomes" id="UP000076798">
    <property type="component" value="Unassembled WGS sequence"/>
</dbReference>